<dbReference type="EMBL" id="RXOE01000011">
    <property type="protein sequence ID" value="RTQ30817.1"/>
    <property type="molecule type" value="Genomic_DNA"/>
</dbReference>
<dbReference type="AlphaFoldDB" id="A0A3S0HAD2"/>
<dbReference type="Proteomes" id="UP000267418">
    <property type="component" value="Unassembled WGS sequence"/>
</dbReference>
<evidence type="ECO:0008006" key="3">
    <source>
        <dbReference type="Google" id="ProtNLM"/>
    </source>
</evidence>
<keyword evidence="2" id="KW-1185">Reference proteome</keyword>
<evidence type="ECO:0000313" key="2">
    <source>
        <dbReference type="Proteomes" id="UP000267418"/>
    </source>
</evidence>
<reference evidence="1 2" key="1">
    <citation type="submission" date="2018-12" db="EMBL/GenBank/DDBJ databases">
        <title>The genome of Variovorax gossypii DSM 100435.</title>
        <authorList>
            <person name="Gao J."/>
            <person name="Sun J."/>
        </authorList>
    </citation>
    <scope>NUCLEOTIDE SEQUENCE [LARGE SCALE GENOMIC DNA]</scope>
    <source>
        <strain evidence="1 2">DSM 100435</strain>
    </source>
</reference>
<organism evidence="1 2">
    <name type="scientific">Variovorax gossypii</name>
    <dbReference type="NCBI Taxonomy" id="1679495"/>
    <lineage>
        <taxon>Bacteria</taxon>
        <taxon>Pseudomonadati</taxon>
        <taxon>Pseudomonadota</taxon>
        <taxon>Betaproteobacteria</taxon>
        <taxon>Burkholderiales</taxon>
        <taxon>Comamonadaceae</taxon>
        <taxon>Variovorax</taxon>
    </lineage>
</organism>
<gene>
    <name evidence="1" type="ORF">EJP69_27670</name>
</gene>
<proteinExistence type="predicted"/>
<dbReference type="RefSeq" id="WP_126473543.1">
    <property type="nucleotide sequence ID" value="NZ_RXOE01000011.1"/>
</dbReference>
<name>A0A3S0HAD2_9BURK</name>
<evidence type="ECO:0000313" key="1">
    <source>
        <dbReference type="EMBL" id="RTQ30817.1"/>
    </source>
</evidence>
<comment type="caution">
    <text evidence="1">The sequence shown here is derived from an EMBL/GenBank/DDBJ whole genome shotgun (WGS) entry which is preliminary data.</text>
</comment>
<sequence>MHSLPPVHPCIKHVDFLESMRPVLDQIEARGGDREAHAPVAYPFAADSDLLVTFAVDTPAQFITLTPQGMAETRLDAQSLYELAIDNMLRLVASNVVTRDLGMYRALVAGDGFEACMLLLPDLWELLALGFEGELLAVVPSRDVVYFMDSGASFEKRGETVSAAEVLGRMCRAAAGVRVGAGPHGLSDKVMALTPDGWCVRGTLKDYCEPALEA</sequence>
<dbReference type="OrthoDB" id="8850471at2"/>
<accession>A0A3S0HAD2</accession>
<protein>
    <recommendedName>
        <fullName evidence="3">DUF1444 domain-containing protein</fullName>
    </recommendedName>
</protein>